<sequence>MNDDFPSQASRTTLPKYAAANSEQRLLEGHFNIQPSMDWLQHAMGYFFKNFVYTPSPDGLGYLQFLPDLLSTQPNNMCLRDSLNAVAMTSLANVSGTSILHFKADQLYSIALRSMGTALRACSDEDDAALLAAVFLIQKREALSGNVNAMKPHETGLVQLLRARAPRKPQSKPEAGLLWTIHARLQVRSMDGGKSCADGLDALDLANGPQRPLQSGLNHIYSNVSKFCRDMKRLAKLNADGLYSSSSLIELTRALDMAFETERELAAWPSTLPPEQIPRPVQLVSDEISPELRFISKLYTFPEIQDGCRWSVYWTSRIQLLGAINDGLDLVSGTGKRYNSPLSQEAINLGMQSAADSICSAVPFMIGEVDPEGCPLVGQRGQALGAYFATRFIHIVNEVPFLPEQQRLWTLDCLLKLGQPRHLALAHEGVMEEKQSSSSEGNNPSALNEKGNTQVRRAHRNADQVSKAGDWLTAVTAS</sequence>
<organism evidence="2 3">
    <name type="scientific">Clonostachys chloroleuca</name>
    <dbReference type="NCBI Taxonomy" id="1926264"/>
    <lineage>
        <taxon>Eukaryota</taxon>
        <taxon>Fungi</taxon>
        <taxon>Dikarya</taxon>
        <taxon>Ascomycota</taxon>
        <taxon>Pezizomycotina</taxon>
        <taxon>Sordariomycetes</taxon>
        <taxon>Hypocreomycetidae</taxon>
        <taxon>Hypocreales</taxon>
        <taxon>Bionectriaceae</taxon>
        <taxon>Clonostachys</taxon>
    </lineage>
</organism>
<name>A0AA35Q7P2_9HYPO</name>
<evidence type="ECO:0000313" key="3">
    <source>
        <dbReference type="Proteomes" id="UP001160390"/>
    </source>
</evidence>
<dbReference type="AlphaFoldDB" id="A0AA35Q7P2"/>
<comment type="caution">
    <text evidence="2">The sequence shown here is derived from an EMBL/GenBank/DDBJ whole genome shotgun (WGS) entry which is preliminary data.</text>
</comment>
<dbReference type="Proteomes" id="UP001160390">
    <property type="component" value="Unassembled WGS sequence"/>
</dbReference>
<dbReference type="PANTHER" id="PTHR38791">
    <property type="entry name" value="ZN(II)2CYS6 TRANSCRIPTION FACTOR (EUROFUNG)-RELATED-RELATED"/>
    <property type="match status" value="1"/>
</dbReference>
<feature type="region of interest" description="Disordered" evidence="1">
    <location>
        <begin position="429"/>
        <end position="478"/>
    </location>
</feature>
<reference evidence="2" key="1">
    <citation type="submission" date="2023-01" db="EMBL/GenBank/DDBJ databases">
        <authorList>
            <person name="Piombo E."/>
        </authorList>
    </citation>
    <scope>NUCLEOTIDE SEQUENCE</scope>
</reference>
<dbReference type="EMBL" id="CABFNP030001260">
    <property type="protein sequence ID" value="CAI6094755.1"/>
    <property type="molecule type" value="Genomic_DNA"/>
</dbReference>
<feature type="compositionally biased region" description="Polar residues" evidence="1">
    <location>
        <begin position="436"/>
        <end position="455"/>
    </location>
</feature>
<evidence type="ECO:0000313" key="2">
    <source>
        <dbReference type="EMBL" id="CAI6094755.1"/>
    </source>
</evidence>
<accession>A0AA35Q7P2</accession>
<gene>
    <name evidence="2" type="ORF">CCHLO57077_00012197</name>
</gene>
<proteinExistence type="predicted"/>
<evidence type="ECO:0000256" key="1">
    <source>
        <dbReference type="SAM" id="MobiDB-lite"/>
    </source>
</evidence>
<protein>
    <submittedName>
        <fullName evidence="2">Uncharacterized protein</fullName>
    </submittedName>
</protein>
<keyword evidence="3" id="KW-1185">Reference proteome</keyword>
<dbReference type="InterPro" id="IPR053175">
    <property type="entry name" value="DHMBA_Reg_Transcription_Factor"/>
</dbReference>